<keyword evidence="9" id="KW-0175">Coiled coil</keyword>
<evidence type="ECO:0000259" key="11">
    <source>
        <dbReference type="SMART" id="SM00435"/>
    </source>
</evidence>
<evidence type="ECO:0000256" key="6">
    <source>
        <dbReference type="ARBA" id="ARBA00023125"/>
    </source>
</evidence>
<dbReference type="SUPFAM" id="SSF56349">
    <property type="entry name" value="DNA breaking-rejoining enzymes"/>
    <property type="match status" value="1"/>
</dbReference>
<evidence type="ECO:0000256" key="7">
    <source>
        <dbReference type="ARBA" id="ARBA00023235"/>
    </source>
</evidence>
<dbReference type="InterPro" id="IPR008336">
    <property type="entry name" value="TopoI_DNA-bd_euk"/>
</dbReference>
<dbReference type="InterPro" id="IPR051062">
    <property type="entry name" value="Topoisomerase_IB"/>
</dbReference>
<dbReference type="InterPro" id="IPR013034">
    <property type="entry name" value="DNA_topo_DNA_db_N_dom1"/>
</dbReference>
<dbReference type="Pfam" id="PF01028">
    <property type="entry name" value="Topoisom_I"/>
    <property type="match status" value="1"/>
</dbReference>
<dbReference type="GO" id="GO:0006260">
    <property type="term" value="P:DNA replication"/>
    <property type="evidence" value="ECO:0007669"/>
    <property type="project" value="TreeGrafter"/>
</dbReference>
<dbReference type="GO" id="GO:0005694">
    <property type="term" value="C:chromosome"/>
    <property type="evidence" value="ECO:0007669"/>
    <property type="project" value="InterPro"/>
</dbReference>
<comment type="catalytic activity">
    <reaction evidence="1">
        <text>ATP-independent breakage of single-stranded DNA, followed by passage and rejoining.</text>
        <dbReference type="EC" id="5.6.2.1"/>
    </reaction>
</comment>
<organism evidence="12">
    <name type="scientific">viral metagenome</name>
    <dbReference type="NCBI Taxonomy" id="1070528"/>
    <lineage>
        <taxon>unclassified sequences</taxon>
        <taxon>metagenomes</taxon>
        <taxon>organismal metagenomes</taxon>
    </lineage>
</organism>
<keyword evidence="6" id="KW-0238">DNA-binding</keyword>
<reference evidence="12" key="1">
    <citation type="journal article" date="2020" name="Nature">
        <title>Giant virus diversity and host interactions through global metagenomics.</title>
        <authorList>
            <person name="Schulz F."/>
            <person name="Roux S."/>
            <person name="Paez-Espino D."/>
            <person name="Jungbluth S."/>
            <person name="Walsh D.A."/>
            <person name="Denef V.J."/>
            <person name="McMahon K.D."/>
            <person name="Konstantinidis K.T."/>
            <person name="Eloe-Fadrosh E.A."/>
            <person name="Kyrpides N.C."/>
            <person name="Woyke T."/>
        </authorList>
    </citation>
    <scope>NUCLEOTIDE SEQUENCE</scope>
    <source>
        <strain evidence="12">GVMAG-M-3300023179-27</strain>
    </source>
</reference>
<evidence type="ECO:0000256" key="5">
    <source>
        <dbReference type="ARBA" id="ARBA00023029"/>
    </source>
</evidence>
<dbReference type="InterPro" id="IPR036202">
    <property type="entry name" value="TopoI_DNA-bd_euk_N_sf"/>
</dbReference>
<dbReference type="InterPro" id="IPR011010">
    <property type="entry name" value="DNA_brk_join_enz"/>
</dbReference>
<dbReference type="InterPro" id="IPR025834">
    <property type="entry name" value="TopoI_C_dom"/>
</dbReference>
<dbReference type="EC" id="5.6.2.1" evidence="3"/>
<keyword evidence="5" id="KW-0799">Topoisomerase</keyword>
<dbReference type="GO" id="GO:0003677">
    <property type="term" value="F:DNA binding"/>
    <property type="evidence" value="ECO:0007669"/>
    <property type="project" value="UniProtKB-KW"/>
</dbReference>
<evidence type="ECO:0000256" key="2">
    <source>
        <dbReference type="ARBA" id="ARBA00006645"/>
    </source>
</evidence>
<dbReference type="Gene3D" id="1.10.10.41">
    <property type="entry name" value="Yeast DNA topoisomerase - domain 1"/>
    <property type="match status" value="1"/>
</dbReference>
<evidence type="ECO:0000256" key="9">
    <source>
        <dbReference type="SAM" id="Coils"/>
    </source>
</evidence>
<sequence length="534" mass="62372">MQFGGGNKKKWDTLEHNGVLFPAPYVKHDTPLIYDGKEIVLDEESEEIATMFAKYIDTEYVTNKTFRSNFWSDWKKILKGKYGIESLDKCDFSLIKQYLDKQKEEKKKEKEQTKEEKESEEKKYKTAMVNGKEEPVGNFRIEIPGIFIGRGDNPKLGKIKKRVIPEDITINIGKESKIPEIPEQYKGHKWGDVIHDKNSEWLASWRDNITGKIKYVWLGAHSEIRAKGDIEKFEKARKLKRKIKQIMEDNYKKLSSENITERQVSTALYLIDKLLIRVGNEKGDDETDTVGITSLRVEHIDLKDNNKITLDFLGKDSVRYLNTVEVDRNVYQNLKEFIDGKNKYDDIFDKITANDINKYLQSFMKGLTAKVFRTYHASNLFQKELKKITKKYESYDNLDKVNVLLTEFNTANAKIAMLCNHQKNVSKSFKETLDKMDEQIKNVKKKLGQAKRAKKKNPEKIAKIKEKIKQMKLKKQLKSQLKNISLGTSKVNYIDPRITVAFMKSHNMGVDKVFSKTLQEKFKWAFDVDKDYKF</sequence>
<feature type="region of interest" description="Disordered" evidence="10">
    <location>
        <begin position="104"/>
        <end position="126"/>
    </location>
</feature>
<dbReference type="InterPro" id="IPR013499">
    <property type="entry name" value="TopoI_euk"/>
</dbReference>
<dbReference type="PANTHER" id="PTHR10290:SF3">
    <property type="entry name" value="DNA TOPOISOMERASE 1"/>
    <property type="match status" value="1"/>
</dbReference>
<dbReference type="EMBL" id="MN739774">
    <property type="protein sequence ID" value="QHT25692.1"/>
    <property type="molecule type" value="Genomic_DNA"/>
</dbReference>
<feature type="domain" description="DNA topoisomerase I eukaryotic-type" evidence="11">
    <location>
        <begin position="146"/>
        <end position="507"/>
    </location>
</feature>
<dbReference type="PANTHER" id="PTHR10290">
    <property type="entry name" value="DNA TOPOISOMERASE I"/>
    <property type="match status" value="1"/>
</dbReference>
<dbReference type="InterPro" id="IPR014727">
    <property type="entry name" value="TopoI_cat_a/b-sub_euk"/>
</dbReference>
<dbReference type="GO" id="GO:0007059">
    <property type="term" value="P:chromosome segregation"/>
    <property type="evidence" value="ECO:0007669"/>
    <property type="project" value="TreeGrafter"/>
</dbReference>
<dbReference type="Gene3D" id="1.10.132.10">
    <property type="match status" value="1"/>
</dbReference>
<accession>A0A6C0EAB7</accession>
<dbReference type="InterPro" id="IPR014711">
    <property type="entry name" value="TopoI_cat_a-hlx-sub_euk"/>
</dbReference>
<dbReference type="Pfam" id="PF02919">
    <property type="entry name" value="Topoisom_I_N"/>
    <property type="match status" value="1"/>
</dbReference>
<dbReference type="GO" id="GO:0005730">
    <property type="term" value="C:nucleolus"/>
    <property type="evidence" value="ECO:0007669"/>
    <property type="project" value="TreeGrafter"/>
</dbReference>
<dbReference type="GO" id="GO:0003917">
    <property type="term" value="F:DNA topoisomerase type I (single strand cut, ATP-independent) activity"/>
    <property type="evidence" value="ECO:0007669"/>
    <property type="project" value="UniProtKB-EC"/>
</dbReference>
<dbReference type="AlphaFoldDB" id="A0A6C0EAB7"/>
<dbReference type="SUPFAM" id="SSF56741">
    <property type="entry name" value="Eukaryotic DNA topoisomerase I, N-terminal DNA-binding fragment"/>
    <property type="match status" value="1"/>
</dbReference>
<keyword evidence="7" id="KW-0413">Isomerase</keyword>
<dbReference type="Gene3D" id="2.170.11.10">
    <property type="entry name" value="DNA Topoisomerase I, domain 2"/>
    <property type="match status" value="1"/>
</dbReference>
<dbReference type="GO" id="GO:0006265">
    <property type="term" value="P:DNA topological change"/>
    <property type="evidence" value="ECO:0007669"/>
    <property type="project" value="InterPro"/>
</dbReference>
<evidence type="ECO:0000256" key="8">
    <source>
        <dbReference type="ARBA" id="ARBA00033297"/>
    </source>
</evidence>
<evidence type="ECO:0000256" key="4">
    <source>
        <dbReference type="ARBA" id="ARBA00019632"/>
    </source>
</evidence>
<dbReference type="SMART" id="SM00435">
    <property type="entry name" value="TOPEUc"/>
    <property type="match status" value="1"/>
</dbReference>
<feature type="coiled-coil region" evidence="9">
    <location>
        <begin position="426"/>
        <end position="453"/>
    </location>
</feature>
<proteinExistence type="inferred from homology"/>
<dbReference type="InterPro" id="IPR013030">
    <property type="entry name" value="DNA_topo_DNA_db_N_dom2"/>
</dbReference>
<dbReference type="Gene3D" id="3.90.15.10">
    <property type="entry name" value="Topoisomerase I, Chain A, domain 3"/>
    <property type="match status" value="1"/>
</dbReference>
<dbReference type="PROSITE" id="PS52038">
    <property type="entry name" value="TOPO_IB_2"/>
    <property type="match status" value="1"/>
</dbReference>
<dbReference type="InterPro" id="IPR013500">
    <property type="entry name" value="TopoI_cat_euk"/>
</dbReference>
<evidence type="ECO:0000313" key="12">
    <source>
        <dbReference type="EMBL" id="QHT25692.1"/>
    </source>
</evidence>
<comment type="similarity">
    <text evidence="2">Belongs to the type IB topoisomerase family.</text>
</comment>
<name>A0A6C0EAB7_9ZZZZ</name>
<dbReference type="PRINTS" id="PR00416">
    <property type="entry name" value="EUTPISMRASEI"/>
</dbReference>
<evidence type="ECO:0000256" key="1">
    <source>
        <dbReference type="ARBA" id="ARBA00000213"/>
    </source>
</evidence>
<dbReference type="InterPro" id="IPR001631">
    <property type="entry name" value="TopoI"/>
</dbReference>
<feature type="compositionally biased region" description="Basic and acidic residues" evidence="10">
    <location>
        <begin position="104"/>
        <end position="124"/>
    </location>
</feature>
<protein>
    <recommendedName>
        <fullName evidence="4">DNA topoisomerase 1</fullName>
        <ecNumber evidence="3">5.6.2.1</ecNumber>
    </recommendedName>
    <alternativeName>
        <fullName evidence="8">DNA topoisomerase I</fullName>
    </alternativeName>
</protein>
<evidence type="ECO:0000256" key="3">
    <source>
        <dbReference type="ARBA" id="ARBA00012891"/>
    </source>
</evidence>
<dbReference type="Pfam" id="PF14370">
    <property type="entry name" value="Topo_C_assoc"/>
    <property type="match status" value="1"/>
</dbReference>
<evidence type="ECO:0000256" key="10">
    <source>
        <dbReference type="SAM" id="MobiDB-lite"/>
    </source>
</evidence>